<dbReference type="Proteomes" id="UP001385951">
    <property type="component" value="Unassembled WGS sequence"/>
</dbReference>
<dbReference type="EMBL" id="JASBNA010000001">
    <property type="protein sequence ID" value="KAK7695682.1"/>
    <property type="molecule type" value="Genomic_DNA"/>
</dbReference>
<proteinExistence type="predicted"/>
<dbReference type="AlphaFoldDB" id="A0AAW0GYU6"/>
<evidence type="ECO:0000313" key="3">
    <source>
        <dbReference type="Proteomes" id="UP001385951"/>
    </source>
</evidence>
<evidence type="ECO:0000256" key="1">
    <source>
        <dbReference type="SAM" id="MobiDB-lite"/>
    </source>
</evidence>
<feature type="region of interest" description="Disordered" evidence="1">
    <location>
        <begin position="1"/>
        <end position="24"/>
    </location>
</feature>
<protein>
    <submittedName>
        <fullName evidence="2">Uncharacterized protein</fullName>
    </submittedName>
</protein>
<sequence length="256" mass="28185">MRGAPPLTASAPSPSTTPSRPLLPSSSPACAISTIQPSSCPLFIFLNASISAPPARSSLCIFTLLPSWHAPWIPGWELVRALSNALHLHIPSACHPVLVFQLAASRRDSLTLALTKLDATECASLPLAHLDSRVTPFFWSVLTDPNHFCRSLPLLDVHIHRSKHPQWQYHPRSFPFPIQQVLFLSFFFLFLPIPASDHSWKPGIPSLPCFSIPKLRSFSSIRALYSTPTPISLFADEFITKPFCRSSSSPVKSVSS</sequence>
<reference evidence="2 3" key="1">
    <citation type="submission" date="2022-09" db="EMBL/GenBank/DDBJ databases">
        <authorList>
            <person name="Palmer J.M."/>
        </authorList>
    </citation>
    <scope>NUCLEOTIDE SEQUENCE [LARGE SCALE GENOMIC DNA]</scope>
    <source>
        <strain evidence="2 3">DSM 7382</strain>
    </source>
</reference>
<comment type="caution">
    <text evidence="2">The sequence shown here is derived from an EMBL/GenBank/DDBJ whole genome shotgun (WGS) entry which is preliminary data.</text>
</comment>
<accession>A0AAW0GYU6</accession>
<evidence type="ECO:0000313" key="2">
    <source>
        <dbReference type="EMBL" id="KAK7695682.1"/>
    </source>
</evidence>
<organism evidence="2 3">
    <name type="scientific">Cerrena zonata</name>
    <dbReference type="NCBI Taxonomy" id="2478898"/>
    <lineage>
        <taxon>Eukaryota</taxon>
        <taxon>Fungi</taxon>
        <taxon>Dikarya</taxon>
        <taxon>Basidiomycota</taxon>
        <taxon>Agaricomycotina</taxon>
        <taxon>Agaricomycetes</taxon>
        <taxon>Polyporales</taxon>
        <taxon>Cerrenaceae</taxon>
        <taxon>Cerrena</taxon>
    </lineage>
</organism>
<name>A0AAW0GYU6_9APHY</name>
<gene>
    <name evidence="2" type="ORF">QCA50_000318</name>
</gene>
<keyword evidence="3" id="KW-1185">Reference proteome</keyword>